<evidence type="ECO:0000256" key="2">
    <source>
        <dbReference type="ARBA" id="ARBA00022552"/>
    </source>
</evidence>
<keyword evidence="1 6" id="KW-0963">Cytoplasm</keyword>
<evidence type="ECO:0000256" key="4">
    <source>
        <dbReference type="ARBA" id="ARBA00022679"/>
    </source>
</evidence>
<dbReference type="PANTHER" id="PTHR47313">
    <property type="entry name" value="RIBOSOMAL RNA LARGE SUBUNIT METHYLTRANSFERASE K/L"/>
    <property type="match status" value="1"/>
</dbReference>
<dbReference type="CDD" id="cd02440">
    <property type="entry name" value="AdoMet_MTases"/>
    <property type="match status" value="1"/>
</dbReference>
<dbReference type="GO" id="GO:0052915">
    <property type="term" value="F:23S rRNA (guanine(2445)-N(2))-methyltransferase activity"/>
    <property type="evidence" value="ECO:0007669"/>
    <property type="project" value="UniProtKB-UniRule"/>
</dbReference>
<dbReference type="STRING" id="1817768.A3A87_07160"/>
<evidence type="ECO:0000259" key="9">
    <source>
        <dbReference type="PROSITE" id="PS51165"/>
    </source>
</evidence>
<keyword evidence="5 6" id="KW-0949">S-adenosyl-L-methionine</keyword>
<evidence type="ECO:0000313" key="11">
    <source>
        <dbReference type="Proteomes" id="UP000179037"/>
    </source>
</evidence>
<dbReference type="Pfam" id="PF01170">
    <property type="entry name" value="UPF0020"/>
    <property type="match status" value="1"/>
</dbReference>
<evidence type="ECO:0000256" key="7">
    <source>
        <dbReference type="PROSITE-ProRule" id="PRU00529"/>
    </source>
</evidence>
<evidence type="ECO:0000256" key="1">
    <source>
        <dbReference type="ARBA" id="ARBA00022490"/>
    </source>
</evidence>
<dbReference type="Proteomes" id="UP000179037">
    <property type="component" value="Unassembled WGS sequence"/>
</dbReference>
<dbReference type="InterPro" id="IPR004114">
    <property type="entry name" value="THUMP_dom"/>
</dbReference>
<evidence type="ECO:0000313" key="10">
    <source>
        <dbReference type="EMBL" id="OGI52107.1"/>
    </source>
</evidence>
<keyword evidence="7" id="KW-0694">RNA-binding</keyword>
<dbReference type="Pfam" id="PF22020">
    <property type="entry name" value="RlmL_1st"/>
    <property type="match status" value="1"/>
</dbReference>
<dbReference type="GO" id="GO:0070043">
    <property type="term" value="F:rRNA (guanine-N7-)-methyltransferase activity"/>
    <property type="evidence" value="ECO:0007669"/>
    <property type="project" value="UniProtKB-UniRule"/>
</dbReference>
<feature type="region of interest" description="Disordered" evidence="8">
    <location>
        <begin position="462"/>
        <end position="502"/>
    </location>
</feature>
<dbReference type="Gene3D" id="3.40.50.150">
    <property type="entry name" value="Vaccinia Virus protein VP39"/>
    <property type="match status" value="2"/>
</dbReference>
<comment type="similarity">
    <text evidence="6">Belongs to the methyltransferase superfamily. RlmKL family.</text>
</comment>
<comment type="caution">
    <text evidence="10">The sequence shown here is derived from an EMBL/GenBank/DDBJ whole genome shotgun (WGS) entry which is preliminary data.</text>
</comment>
<dbReference type="PIRSF" id="PIRSF037618">
    <property type="entry name" value="RNA_Mtase_bacteria_prd"/>
    <property type="match status" value="1"/>
</dbReference>
<evidence type="ECO:0000256" key="5">
    <source>
        <dbReference type="ARBA" id="ARBA00022691"/>
    </source>
</evidence>
<dbReference type="EC" id="2.1.1.173" evidence="6"/>
<dbReference type="Gene3D" id="3.30.2130.30">
    <property type="match status" value="1"/>
</dbReference>
<comment type="catalytic activity">
    <reaction evidence="6">
        <text>guanosine(2445) in 23S rRNA + S-adenosyl-L-methionine = N(2)-methylguanosine(2445) in 23S rRNA + S-adenosyl-L-homocysteine + H(+)</text>
        <dbReference type="Rhea" id="RHEA:42740"/>
        <dbReference type="Rhea" id="RHEA-COMP:10215"/>
        <dbReference type="Rhea" id="RHEA-COMP:10216"/>
        <dbReference type="ChEBI" id="CHEBI:15378"/>
        <dbReference type="ChEBI" id="CHEBI:57856"/>
        <dbReference type="ChEBI" id="CHEBI:59789"/>
        <dbReference type="ChEBI" id="CHEBI:74269"/>
        <dbReference type="ChEBI" id="CHEBI:74481"/>
        <dbReference type="EC" id="2.1.1.173"/>
    </reaction>
</comment>
<dbReference type="AlphaFoldDB" id="A0A1F6U433"/>
<dbReference type="PROSITE" id="PS00092">
    <property type="entry name" value="N6_MTASE"/>
    <property type="match status" value="1"/>
</dbReference>
<comment type="subcellular location">
    <subcellularLocation>
        <location evidence="6">Cytoplasm</location>
    </subcellularLocation>
</comment>
<evidence type="ECO:0000256" key="3">
    <source>
        <dbReference type="ARBA" id="ARBA00022603"/>
    </source>
</evidence>
<evidence type="ECO:0000256" key="6">
    <source>
        <dbReference type="HAMAP-Rule" id="MF_01858"/>
    </source>
</evidence>
<accession>A0A1F6U433</accession>
<dbReference type="HAMAP" id="MF_01858">
    <property type="entry name" value="23SrRNA_methyltr_KL"/>
    <property type="match status" value="1"/>
</dbReference>
<dbReference type="EMBL" id="MFTC01000026">
    <property type="protein sequence ID" value="OGI52107.1"/>
    <property type="molecule type" value="Genomic_DNA"/>
</dbReference>
<dbReference type="GO" id="GO:0005737">
    <property type="term" value="C:cytoplasm"/>
    <property type="evidence" value="ECO:0007669"/>
    <property type="project" value="UniProtKB-SubCell"/>
</dbReference>
<reference evidence="10 11" key="1">
    <citation type="journal article" date="2016" name="Nat. Commun.">
        <title>Thousands of microbial genomes shed light on interconnected biogeochemical processes in an aquifer system.</title>
        <authorList>
            <person name="Anantharaman K."/>
            <person name="Brown C.T."/>
            <person name="Hug L.A."/>
            <person name="Sharon I."/>
            <person name="Castelle C.J."/>
            <person name="Probst A.J."/>
            <person name="Thomas B.C."/>
            <person name="Singh A."/>
            <person name="Wilkins M.J."/>
            <person name="Karaoz U."/>
            <person name="Brodie E.L."/>
            <person name="Williams K.H."/>
            <person name="Hubbard S.S."/>
            <person name="Banfield J.F."/>
        </authorList>
    </citation>
    <scope>NUCLEOTIDE SEQUENCE [LARGE SCALE GENOMIC DNA]</scope>
</reference>
<dbReference type="InterPro" id="IPR017244">
    <property type="entry name" value="23SrRNA_methyltr_KL"/>
</dbReference>
<dbReference type="PROSITE" id="PS51165">
    <property type="entry name" value="THUMP"/>
    <property type="match status" value="1"/>
</dbReference>
<dbReference type="Pfam" id="PF02926">
    <property type="entry name" value="THUMP"/>
    <property type="match status" value="1"/>
</dbReference>
<dbReference type="InterPro" id="IPR000241">
    <property type="entry name" value="RlmKL-like_Mtase"/>
</dbReference>
<organism evidence="10 11">
    <name type="scientific">Candidatus Muproteobacteria bacterium RIFCSPLOWO2_01_FULL_60_18</name>
    <dbReference type="NCBI Taxonomy" id="1817768"/>
    <lineage>
        <taxon>Bacteria</taxon>
        <taxon>Pseudomonadati</taxon>
        <taxon>Pseudomonadota</taxon>
        <taxon>Candidatus Muproteobacteria</taxon>
    </lineage>
</organism>
<feature type="domain" description="THUMP" evidence="9">
    <location>
        <begin position="51"/>
        <end position="162"/>
    </location>
</feature>
<proteinExistence type="inferred from homology"/>
<dbReference type="PANTHER" id="PTHR47313:SF1">
    <property type="entry name" value="RIBOSOMAL RNA LARGE SUBUNIT METHYLTRANSFERASE K_L"/>
    <property type="match status" value="1"/>
</dbReference>
<dbReference type="Gene3D" id="3.30.750.80">
    <property type="entry name" value="RNA methyltransferase domain (HRMD) like"/>
    <property type="match status" value="1"/>
</dbReference>
<sequence>MTPYSMTSPLNFFATCPKGIESLLADELRALGAEGVKETRAGVAFEGTLTIGYRACLWSRLANRILLPLTSFPAPTPEELYAGVQTIAWKEHLAAEGTLAVDFTTSQSAITHSHYGALKVKDAIVDQLREEFGARPSVDTAQPDIRVNVYLLRDQATVSLDLSGESLHRRGYRAQTVQAPLKENLAAAILLRANWPAIAKQGGMLVDLMCGSGTLPIEGALIAADIAPGLAREYFGFLRWKKHDAAAWAELLDEAHQRRETGLAHLPPIHGFDRDLLAIRAARDNIKRAGLGNLIVAQQRELADCSPEETPTGLVVANPPYGERLGPSSELPTLYTEIGTQFKKCFPGWRGVVFTGNPELGKVMGLRAGKMHTLYNGAIECKLLHFEITPENVVGGRAPKPFEIRPGSSAEMFANRLRKDLQHFGRWARRQEIFAYRLYDADLHEYNLAIDVYETIEKTRSLQNFPSPSTGEGKDGGEQHQGLAHPHPHPNPPPSRGRGLNHESPRRYVHVQEYEAPDTIDPDKARQRLQHALGVIPLILEIPREQMFLKVRRRQKGGGQYEKLDETGAFHEVREGPCRFLVNFTDYLDTGLFLDHRATRTLLGQLASGKRFLNLFGYTGTATVHAALGGAVSTTTVDMSYTYLDWAQRNFELNGLNAGNHELVQADVLTWLKENRQRRYGLIFLDPPTFSRSKRMEDTLDIQRDQAALISDTAALLEPDGILIFSTNLRRFKLDREALASLMIEDITRKTIPQDFERNPKIHQCFRIRRV</sequence>
<comment type="function">
    <text evidence="6">Specifically methylates the guanine in position 2445 (m2G2445) and the guanine in position 2069 (m7G2069) of 23S rRNA.</text>
</comment>
<keyword evidence="3 6" id="KW-0489">Methyltransferase</keyword>
<comment type="catalytic activity">
    <reaction evidence="6">
        <text>guanosine(2069) in 23S rRNA + S-adenosyl-L-methionine = N(2)-methylguanosine(2069) in 23S rRNA + S-adenosyl-L-homocysteine + H(+)</text>
        <dbReference type="Rhea" id="RHEA:43772"/>
        <dbReference type="Rhea" id="RHEA-COMP:10688"/>
        <dbReference type="Rhea" id="RHEA-COMP:10689"/>
        <dbReference type="ChEBI" id="CHEBI:15378"/>
        <dbReference type="ChEBI" id="CHEBI:57856"/>
        <dbReference type="ChEBI" id="CHEBI:59789"/>
        <dbReference type="ChEBI" id="CHEBI:74269"/>
        <dbReference type="ChEBI" id="CHEBI:74481"/>
        <dbReference type="EC" id="2.1.1.264"/>
    </reaction>
</comment>
<dbReference type="Pfam" id="PF10672">
    <property type="entry name" value="Methyltrans_SAM"/>
    <property type="match status" value="1"/>
</dbReference>
<dbReference type="CDD" id="cd11715">
    <property type="entry name" value="THUMP_AdoMetMT"/>
    <property type="match status" value="1"/>
</dbReference>
<keyword evidence="2 6" id="KW-0698">rRNA processing</keyword>
<dbReference type="SUPFAM" id="SSF53335">
    <property type="entry name" value="S-adenosyl-L-methionine-dependent methyltransferases"/>
    <property type="match status" value="2"/>
</dbReference>
<keyword evidence="4 6" id="KW-0808">Transferase</keyword>
<dbReference type="InterPro" id="IPR029063">
    <property type="entry name" value="SAM-dependent_MTases_sf"/>
</dbReference>
<protein>
    <recommendedName>
        <fullName evidence="6">Ribosomal RNA large subunit methyltransferase K/L</fullName>
    </recommendedName>
    <domain>
        <recommendedName>
            <fullName evidence="6">23S rRNA m2G2445 methyltransferase</fullName>
            <ecNumber evidence="6">2.1.1.173</ecNumber>
        </recommendedName>
        <alternativeName>
            <fullName evidence="6">rRNA (guanine-N(2)-)-methyltransferase RlmL</fullName>
        </alternativeName>
    </domain>
    <domain>
        <recommendedName>
            <fullName evidence="6">23S rRNA m7G2069 methyltransferase</fullName>
            <ecNumber evidence="6">2.1.1.264</ecNumber>
        </recommendedName>
        <alternativeName>
            <fullName evidence="6">rRNA (guanine-N(7)-)-methyltransferase RlmK</fullName>
        </alternativeName>
    </domain>
</protein>
<dbReference type="InterPro" id="IPR019614">
    <property type="entry name" value="SAM-dep_methyl-trfase"/>
</dbReference>
<dbReference type="InterPro" id="IPR054170">
    <property type="entry name" value="RlmL_1st"/>
</dbReference>
<dbReference type="EC" id="2.1.1.264" evidence="6"/>
<dbReference type="SMART" id="SM00981">
    <property type="entry name" value="THUMP"/>
    <property type="match status" value="1"/>
</dbReference>
<name>A0A1F6U433_9PROT</name>
<dbReference type="InterPro" id="IPR002052">
    <property type="entry name" value="DNA_methylase_N6_adenine_CS"/>
</dbReference>
<evidence type="ECO:0000256" key="8">
    <source>
        <dbReference type="SAM" id="MobiDB-lite"/>
    </source>
</evidence>
<gene>
    <name evidence="6" type="primary">rlmL</name>
    <name evidence="10" type="ORF">A3A87_07160</name>
</gene>
<dbReference type="GO" id="GO:0003723">
    <property type="term" value="F:RNA binding"/>
    <property type="evidence" value="ECO:0007669"/>
    <property type="project" value="UniProtKB-UniRule"/>
</dbReference>
<dbReference type="NCBIfam" id="NF008748">
    <property type="entry name" value="PRK11783.1"/>
    <property type="match status" value="1"/>
</dbReference>